<dbReference type="SUPFAM" id="SSF102114">
    <property type="entry name" value="Radical SAM enzymes"/>
    <property type="match status" value="1"/>
</dbReference>
<dbReference type="PANTHER" id="PTHR13932">
    <property type="entry name" value="COPROPORPHYRINIGEN III OXIDASE"/>
    <property type="match status" value="1"/>
</dbReference>
<organism evidence="7 8">
    <name type="scientific">Filifactor alocis (strain ATCC 35896 / CCUG 47790 / D40 B5)</name>
    <name type="common">Fusobacterium alocis</name>
    <dbReference type="NCBI Taxonomy" id="546269"/>
    <lineage>
        <taxon>Bacteria</taxon>
        <taxon>Bacillati</taxon>
        <taxon>Bacillota</taxon>
        <taxon>Clostridia</taxon>
        <taxon>Peptostreptococcales</taxon>
        <taxon>Filifactoraceae</taxon>
        <taxon>Filifactor</taxon>
    </lineage>
</organism>
<sequence length="417" mass="48742">MGMITSATRMWLTKSVKGFEFKNEYSNTLEYQDTKQLGLYVHIPFCKSICKFCPYCKEVYHTEKMNRYMDYLLKEIALVTQGQVKKEVSSLYFGGGTPALAIDRLGEVIDSLTSHFEITQGIGIELHPSNVTEKLLQKLSDIGVTKISIGIQSFQDKFLGILGRKENRFETMFDALQKVSFETVAMDFIFALPNQTFQDLQKDIEVAFSNGANHIAIYPFIDFGFLESGIQEFQKKEKRALLKQITDYCEERGYTRDSIWTFSKDGRASYSSMTRDNFLGFGASATTCLDEIFKINTFSVEEYINRLQSEQLPTSLTLDFTVRQRMIYYLFWKFYSMKVDCKEFQDFFNQDLKKIYGLELFFAKRIGFLTERDGVYELTEKGAFYYHHYEKYFTYDYINHMWGTMSKEAFPKQLNIK</sequence>
<dbReference type="Pfam" id="PF04055">
    <property type="entry name" value="Radical_SAM"/>
    <property type="match status" value="1"/>
</dbReference>
<proteinExistence type="predicted"/>
<dbReference type="InterPro" id="IPR006638">
    <property type="entry name" value="Elp3/MiaA/NifB-like_rSAM"/>
</dbReference>
<dbReference type="Gene3D" id="3.20.20.70">
    <property type="entry name" value="Aldolase class I"/>
    <property type="match status" value="1"/>
</dbReference>
<dbReference type="Proteomes" id="UP000007468">
    <property type="component" value="Chromosome"/>
</dbReference>
<evidence type="ECO:0000256" key="2">
    <source>
        <dbReference type="ARBA" id="ARBA00022691"/>
    </source>
</evidence>
<dbReference type="GO" id="GO:0006779">
    <property type="term" value="P:porphyrin-containing compound biosynthetic process"/>
    <property type="evidence" value="ECO:0007669"/>
    <property type="project" value="TreeGrafter"/>
</dbReference>
<evidence type="ECO:0000313" key="8">
    <source>
        <dbReference type="Proteomes" id="UP000007468"/>
    </source>
</evidence>
<dbReference type="RefSeq" id="WP_014262556.1">
    <property type="nucleotide sequence ID" value="NC_016630.1"/>
</dbReference>
<keyword evidence="8" id="KW-1185">Reference proteome</keyword>
<keyword evidence="5" id="KW-0411">Iron-sulfur</keyword>
<dbReference type="GO" id="GO:0003824">
    <property type="term" value="F:catalytic activity"/>
    <property type="evidence" value="ECO:0007669"/>
    <property type="project" value="InterPro"/>
</dbReference>
<dbReference type="AlphaFoldDB" id="D6GTE6"/>
<keyword evidence="2" id="KW-0949">S-adenosyl-L-methionine</keyword>
<dbReference type="SMART" id="SM00729">
    <property type="entry name" value="Elp3"/>
    <property type="match status" value="1"/>
</dbReference>
<evidence type="ECO:0000256" key="3">
    <source>
        <dbReference type="ARBA" id="ARBA00022723"/>
    </source>
</evidence>
<evidence type="ECO:0000256" key="1">
    <source>
        <dbReference type="ARBA" id="ARBA00017228"/>
    </source>
</evidence>
<dbReference type="KEGG" id="faa:HMPREF0389_01384"/>
<dbReference type="SFLD" id="SFLDG01082">
    <property type="entry name" value="B12-binding_domain_containing"/>
    <property type="match status" value="1"/>
</dbReference>
<dbReference type="STRING" id="546269.HMPREF0389_01384"/>
<dbReference type="GO" id="GO:0051539">
    <property type="term" value="F:4 iron, 4 sulfur cluster binding"/>
    <property type="evidence" value="ECO:0007669"/>
    <property type="project" value="TreeGrafter"/>
</dbReference>
<dbReference type="OrthoDB" id="9808022at2"/>
<dbReference type="PROSITE" id="PS51918">
    <property type="entry name" value="RADICAL_SAM"/>
    <property type="match status" value="1"/>
</dbReference>
<evidence type="ECO:0000256" key="5">
    <source>
        <dbReference type="ARBA" id="ARBA00023014"/>
    </source>
</evidence>
<feature type="domain" description="Radical SAM core" evidence="6">
    <location>
        <begin position="31"/>
        <end position="252"/>
    </location>
</feature>
<protein>
    <recommendedName>
        <fullName evidence="1">Heme chaperone HemW</fullName>
    </recommendedName>
</protein>
<reference evidence="8" key="1">
    <citation type="submission" date="2010-12" db="EMBL/GenBank/DDBJ databases">
        <title>The genome sequence of Filifactor alocis strain ATCC 35896.</title>
        <authorList>
            <consortium name="The Broad Institute Genome Sequencing Platform"/>
            <person name="Ward D."/>
            <person name="Earl A."/>
            <person name="Feldgarden M."/>
            <person name="Young S.K."/>
            <person name="Gargeya S."/>
            <person name="Zeng Q."/>
            <person name="Alvarado L."/>
            <person name="Berlin A."/>
            <person name="Bochicchio J."/>
            <person name="Chapman S.B."/>
            <person name="Chen Z."/>
            <person name="Freedman E."/>
            <person name="Gellesch M."/>
            <person name="Goldberg J."/>
            <person name="Griggs A."/>
            <person name="Gujja S."/>
            <person name="Heilman E."/>
            <person name="Heiman D."/>
            <person name="Howarth C."/>
            <person name="Mehta T."/>
            <person name="Neiman D."/>
            <person name="Pearson M."/>
            <person name="Roberts A."/>
            <person name="Saif S."/>
            <person name="Shea T."/>
            <person name="Shenoy N."/>
            <person name="Sisk P."/>
            <person name="Stolte C."/>
            <person name="Sykes S."/>
            <person name="White J."/>
            <person name="Yandava C."/>
            <person name="Izard J."/>
            <person name="Blanton J.M."/>
            <person name="Baranova O.V."/>
            <person name="Tanner A.C."/>
            <person name="Dewhirst F.E."/>
            <person name="Haas B."/>
            <person name="Nusbaum C."/>
            <person name="Birren B."/>
        </authorList>
    </citation>
    <scope>NUCLEOTIDE SEQUENCE [LARGE SCALE GENOMIC DNA]</scope>
    <source>
        <strain evidence="8">ATCC 35896 / D40 B5</strain>
    </source>
</reference>
<evidence type="ECO:0000313" key="7">
    <source>
        <dbReference type="EMBL" id="EFE27753.1"/>
    </source>
</evidence>
<keyword evidence="3" id="KW-0479">Metal-binding</keyword>
<name>D6GTE6_FILAD</name>
<dbReference type="InterPro" id="IPR058240">
    <property type="entry name" value="rSAM_sf"/>
</dbReference>
<evidence type="ECO:0000259" key="6">
    <source>
        <dbReference type="PROSITE" id="PS51918"/>
    </source>
</evidence>
<dbReference type="GO" id="GO:0005737">
    <property type="term" value="C:cytoplasm"/>
    <property type="evidence" value="ECO:0007669"/>
    <property type="project" value="TreeGrafter"/>
</dbReference>
<dbReference type="PANTHER" id="PTHR13932:SF5">
    <property type="entry name" value="RADICAL S-ADENOSYL METHIONINE DOMAIN-CONTAINING PROTEIN 1, MITOCHONDRIAL"/>
    <property type="match status" value="1"/>
</dbReference>
<gene>
    <name evidence="7" type="ordered locus">HMPREF0389_01384</name>
</gene>
<accession>D6GTE6</accession>
<dbReference type="GO" id="GO:0046872">
    <property type="term" value="F:metal ion binding"/>
    <property type="evidence" value="ECO:0007669"/>
    <property type="project" value="UniProtKB-KW"/>
</dbReference>
<dbReference type="PATRIC" id="fig|546269.5.peg.970"/>
<dbReference type="EMBL" id="CP002390">
    <property type="protein sequence ID" value="EFE27753.1"/>
    <property type="molecule type" value="Genomic_DNA"/>
</dbReference>
<evidence type="ECO:0000256" key="4">
    <source>
        <dbReference type="ARBA" id="ARBA00023004"/>
    </source>
</evidence>
<dbReference type="SFLD" id="SFLDG01065">
    <property type="entry name" value="anaerobic_coproporphyrinogen-I"/>
    <property type="match status" value="1"/>
</dbReference>
<keyword evidence="4" id="KW-0408">Iron</keyword>
<dbReference type="SFLD" id="SFLDS00029">
    <property type="entry name" value="Radical_SAM"/>
    <property type="match status" value="1"/>
</dbReference>
<dbReference type="InterPro" id="IPR007197">
    <property type="entry name" value="rSAM"/>
</dbReference>
<dbReference type="InterPro" id="IPR034505">
    <property type="entry name" value="Coproporphyrinogen-III_oxidase"/>
</dbReference>
<dbReference type="InterPro" id="IPR013785">
    <property type="entry name" value="Aldolase_TIM"/>
</dbReference>
<dbReference type="eggNOG" id="COG0635">
    <property type="taxonomic scope" value="Bacteria"/>
</dbReference>